<dbReference type="RefSeq" id="WP_091896670.1">
    <property type="nucleotide sequence ID" value="NZ_FOSJ01000012.1"/>
</dbReference>
<dbReference type="SUPFAM" id="SSF52218">
    <property type="entry name" value="Flavoproteins"/>
    <property type="match status" value="1"/>
</dbReference>
<dbReference type="OrthoDB" id="2166041at2"/>
<evidence type="ECO:0008006" key="3">
    <source>
        <dbReference type="Google" id="ProtNLM"/>
    </source>
</evidence>
<accession>A0A1I3X521</accession>
<evidence type="ECO:0000313" key="1">
    <source>
        <dbReference type="EMBL" id="SFK14664.1"/>
    </source>
</evidence>
<reference evidence="2" key="1">
    <citation type="submission" date="2016-10" db="EMBL/GenBank/DDBJ databases">
        <authorList>
            <person name="Varghese N."/>
            <person name="Submissions S."/>
        </authorList>
    </citation>
    <scope>NUCLEOTIDE SEQUENCE [LARGE SCALE GENOMIC DNA]</scope>
    <source>
        <strain evidence="2">DSM 16108</strain>
    </source>
</reference>
<dbReference type="EMBL" id="FOSJ01000012">
    <property type="protein sequence ID" value="SFK14664.1"/>
    <property type="molecule type" value="Genomic_DNA"/>
</dbReference>
<keyword evidence="2" id="KW-1185">Reference proteome</keyword>
<dbReference type="InterPro" id="IPR029039">
    <property type="entry name" value="Flavoprotein-like_sf"/>
</dbReference>
<gene>
    <name evidence="1" type="ORF">SAMN04488569_101230</name>
</gene>
<dbReference type="AlphaFoldDB" id="A0A1I3X521"/>
<proteinExistence type="predicted"/>
<dbReference type="Proteomes" id="UP000199589">
    <property type="component" value="Unassembled WGS sequence"/>
</dbReference>
<sequence>MMKIGVIVLNDENESLEMAKTMLPFLTTIGNYAFGTFFEIVSLTDSTIPENKRKALQEKDGYLFVTPTFSDEQFGKYSEQFRSIREILENKSAMVVCFGNNEEKQHTVTEIKKQLLNYQVALPAKEIFLPKYTIFEWEIDTKLEETINERVEQFLLWTMSMRYARSLKERLVI</sequence>
<name>A0A1I3X521_9LACT</name>
<organism evidence="1 2">
    <name type="scientific">Marinilactibacillus piezotolerans</name>
    <dbReference type="NCBI Taxonomy" id="258723"/>
    <lineage>
        <taxon>Bacteria</taxon>
        <taxon>Bacillati</taxon>
        <taxon>Bacillota</taxon>
        <taxon>Bacilli</taxon>
        <taxon>Lactobacillales</taxon>
        <taxon>Carnobacteriaceae</taxon>
        <taxon>Marinilactibacillus</taxon>
    </lineage>
</organism>
<evidence type="ECO:0000313" key="2">
    <source>
        <dbReference type="Proteomes" id="UP000199589"/>
    </source>
</evidence>
<protein>
    <recommendedName>
        <fullName evidence="3">Flavodoxin</fullName>
    </recommendedName>
</protein>